<gene>
    <name evidence="8" type="ORF">M9Y10_028752</name>
</gene>
<keyword evidence="5" id="KW-0418">Kinase</keyword>
<dbReference type="EC" id="2.7.11.1" evidence="1"/>
<evidence type="ECO:0000256" key="6">
    <source>
        <dbReference type="SAM" id="MobiDB-lite"/>
    </source>
</evidence>
<feature type="region of interest" description="Disordered" evidence="6">
    <location>
        <begin position="313"/>
        <end position="351"/>
    </location>
</feature>
<dbReference type="PROSITE" id="PS00107">
    <property type="entry name" value="PROTEIN_KINASE_ATP"/>
    <property type="match status" value="1"/>
</dbReference>
<dbReference type="InterPro" id="IPR017441">
    <property type="entry name" value="Protein_kinase_ATP_BS"/>
</dbReference>
<dbReference type="PANTHER" id="PTHR11909">
    <property type="entry name" value="CASEIN KINASE-RELATED"/>
    <property type="match status" value="1"/>
</dbReference>
<keyword evidence="5" id="KW-0723">Serine/threonine-protein kinase</keyword>
<dbReference type="Pfam" id="PF00069">
    <property type="entry name" value="Pkinase"/>
    <property type="match status" value="1"/>
</dbReference>
<proteinExistence type="inferred from homology"/>
<dbReference type="SMART" id="SM00220">
    <property type="entry name" value="S_TKc"/>
    <property type="match status" value="1"/>
</dbReference>
<comment type="similarity">
    <text evidence="5">Belongs to the protein kinase superfamily.</text>
</comment>
<evidence type="ECO:0000256" key="4">
    <source>
        <dbReference type="PROSITE-ProRule" id="PRU10141"/>
    </source>
</evidence>
<dbReference type="Proteomes" id="UP001470230">
    <property type="component" value="Unassembled WGS sequence"/>
</dbReference>
<dbReference type="PROSITE" id="PS50011">
    <property type="entry name" value="PROTEIN_KINASE_DOM"/>
    <property type="match status" value="1"/>
</dbReference>
<name>A0ABR2KK89_9EUKA</name>
<evidence type="ECO:0000256" key="3">
    <source>
        <dbReference type="ARBA" id="ARBA00022840"/>
    </source>
</evidence>
<protein>
    <recommendedName>
        <fullName evidence="1">non-specific serine/threonine protein kinase</fullName>
        <ecNumber evidence="1">2.7.11.1</ecNumber>
    </recommendedName>
</protein>
<evidence type="ECO:0000256" key="2">
    <source>
        <dbReference type="ARBA" id="ARBA00022741"/>
    </source>
</evidence>
<dbReference type="Gene3D" id="1.10.510.10">
    <property type="entry name" value="Transferase(Phosphotransferase) domain 1"/>
    <property type="match status" value="1"/>
</dbReference>
<evidence type="ECO:0000313" key="8">
    <source>
        <dbReference type="EMBL" id="KAK8891539.1"/>
    </source>
</evidence>
<dbReference type="InterPro" id="IPR050235">
    <property type="entry name" value="CK1_Ser-Thr_kinase"/>
</dbReference>
<evidence type="ECO:0000259" key="7">
    <source>
        <dbReference type="PROSITE" id="PS50011"/>
    </source>
</evidence>
<keyword evidence="2 4" id="KW-0547">Nucleotide-binding</keyword>
<dbReference type="PROSITE" id="PS00108">
    <property type="entry name" value="PROTEIN_KINASE_ST"/>
    <property type="match status" value="1"/>
</dbReference>
<keyword evidence="5" id="KW-0808">Transferase</keyword>
<feature type="compositionally biased region" description="Basic and acidic residues" evidence="6">
    <location>
        <begin position="368"/>
        <end position="396"/>
    </location>
</feature>
<organism evidence="8 9">
    <name type="scientific">Tritrichomonas musculus</name>
    <dbReference type="NCBI Taxonomy" id="1915356"/>
    <lineage>
        <taxon>Eukaryota</taxon>
        <taxon>Metamonada</taxon>
        <taxon>Parabasalia</taxon>
        <taxon>Tritrichomonadida</taxon>
        <taxon>Tritrichomonadidae</taxon>
        <taxon>Tritrichomonas</taxon>
    </lineage>
</organism>
<reference evidence="8 9" key="1">
    <citation type="submission" date="2024-04" db="EMBL/GenBank/DDBJ databases">
        <title>Tritrichomonas musculus Genome.</title>
        <authorList>
            <person name="Alves-Ferreira E."/>
            <person name="Grigg M."/>
            <person name="Lorenzi H."/>
            <person name="Galac M."/>
        </authorList>
    </citation>
    <scope>NUCLEOTIDE SEQUENCE [LARGE SCALE GENOMIC DNA]</scope>
    <source>
        <strain evidence="8 9">EAF2021</strain>
    </source>
</reference>
<dbReference type="SUPFAM" id="SSF56112">
    <property type="entry name" value="Protein kinase-like (PK-like)"/>
    <property type="match status" value="1"/>
</dbReference>
<feature type="region of interest" description="Disordered" evidence="6">
    <location>
        <begin position="363"/>
        <end position="413"/>
    </location>
</feature>
<dbReference type="InterPro" id="IPR011009">
    <property type="entry name" value="Kinase-like_dom_sf"/>
</dbReference>
<feature type="binding site" evidence="4">
    <location>
        <position position="47"/>
    </location>
    <ligand>
        <name>ATP</name>
        <dbReference type="ChEBI" id="CHEBI:30616"/>
    </ligand>
</feature>
<feature type="compositionally biased region" description="Basic and acidic residues" evidence="6">
    <location>
        <begin position="313"/>
        <end position="334"/>
    </location>
</feature>
<sequence>MSKQQIIPTGTIINGYEVVSLLGVGGYAGIYKVKKISDTQNHFFAMKVENLGSEINTISTEVEILKNLKENCFPKLHDNGTNKKLSINFYVMDLYGTSIDVIHMLHRKQLDPVTIYNISFKMLEIIETFHSHGFVHRDIKPGNFLIQNNPSTPLVLTDFGISQKHINPSTNKPHRFRIDNLFTGTRRYASIAACEGYSYGRRDDLISWFYSFIDLACGYLPWDEAVDFNDMLFMKNFLNINCLGRRFPKEITTLYKYIKRLKYGQNPDYDHIKQLFVKSMQQEGAHPNKFNWNQFYLKHSNLEVLTRELSLKQKQRESQKEKEKMPIPNKKVEKAASSPSKLGGGGGQLKKSNTILNLFKNIGSKSTSAKESKNKKKNANDDSKKSNEKTCNDKEKVKPKKKPPIIPNKIGKK</sequence>
<feature type="domain" description="Protein kinase" evidence="7">
    <location>
        <begin position="16"/>
        <end position="328"/>
    </location>
</feature>
<dbReference type="EMBL" id="JAPFFF010000004">
    <property type="protein sequence ID" value="KAK8891539.1"/>
    <property type="molecule type" value="Genomic_DNA"/>
</dbReference>
<keyword evidence="9" id="KW-1185">Reference proteome</keyword>
<accession>A0ABR2KK89</accession>
<evidence type="ECO:0000256" key="1">
    <source>
        <dbReference type="ARBA" id="ARBA00012513"/>
    </source>
</evidence>
<dbReference type="InterPro" id="IPR008271">
    <property type="entry name" value="Ser/Thr_kinase_AS"/>
</dbReference>
<comment type="caution">
    <text evidence="8">The sequence shown here is derived from an EMBL/GenBank/DDBJ whole genome shotgun (WGS) entry which is preliminary data.</text>
</comment>
<keyword evidence="3 4" id="KW-0067">ATP-binding</keyword>
<evidence type="ECO:0000313" key="9">
    <source>
        <dbReference type="Proteomes" id="UP001470230"/>
    </source>
</evidence>
<evidence type="ECO:0000256" key="5">
    <source>
        <dbReference type="RuleBase" id="RU000304"/>
    </source>
</evidence>
<dbReference type="InterPro" id="IPR000719">
    <property type="entry name" value="Prot_kinase_dom"/>
</dbReference>